<gene>
    <name evidence="1" type="ORF">LCGC14_2248330</name>
</gene>
<evidence type="ECO:0008006" key="2">
    <source>
        <dbReference type="Google" id="ProtNLM"/>
    </source>
</evidence>
<dbReference type="EMBL" id="LAZR01030595">
    <property type="protein sequence ID" value="KKL56147.1"/>
    <property type="molecule type" value="Genomic_DNA"/>
</dbReference>
<organism evidence="1">
    <name type="scientific">marine sediment metagenome</name>
    <dbReference type="NCBI Taxonomy" id="412755"/>
    <lineage>
        <taxon>unclassified sequences</taxon>
        <taxon>metagenomes</taxon>
        <taxon>ecological metagenomes</taxon>
    </lineage>
</organism>
<reference evidence="1" key="1">
    <citation type="journal article" date="2015" name="Nature">
        <title>Complex archaea that bridge the gap between prokaryotes and eukaryotes.</title>
        <authorList>
            <person name="Spang A."/>
            <person name="Saw J.H."/>
            <person name="Jorgensen S.L."/>
            <person name="Zaremba-Niedzwiedzka K."/>
            <person name="Martijn J."/>
            <person name="Lind A.E."/>
            <person name="van Eijk R."/>
            <person name="Schleper C."/>
            <person name="Guy L."/>
            <person name="Ettema T.J."/>
        </authorList>
    </citation>
    <scope>NUCLEOTIDE SEQUENCE</scope>
</reference>
<accession>A0A0F9FYB2</accession>
<proteinExistence type="predicted"/>
<protein>
    <recommendedName>
        <fullName evidence="2">Transposase IS204/IS1001/IS1096/IS1165 zinc-finger domain-containing protein</fullName>
    </recommendedName>
</protein>
<evidence type="ECO:0000313" key="1">
    <source>
        <dbReference type="EMBL" id="KKL56147.1"/>
    </source>
</evidence>
<comment type="caution">
    <text evidence="1">The sequence shown here is derived from an EMBL/GenBank/DDBJ whole genome shotgun (WGS) entry which is preliminary data.</text>
</comment>
<dbReference type="AlphaFoldDB" id="A0A0F9FYB2"/>
<name>A0A0F9FYB2_9ZZZZ</name>
<sequence length="174" mass="20380">MEERNEDGIEVEIREHSDADFYPTSCPSCYTSDIRRHTYKVRFIQDLGTPRICRRIRYERVYFKCKNCERVFGIEHPLIPIGSNYMPGVIEYTLSRVLERGDSIRRVVRDLNELHHVDVSVVSVERWVNKSGRKKQIPNDLSEEDPPSQFSGFMSVDGTFKSVKIKKNDHDLEV</sequence>